<reference evidence="1" key="1">
    <citation type="journal article" date="2002" name="Nature">
        <title>The genome sequence and structure of rice chromosome 1.</title>
        <authorList>
            <person name="Sasaki T."/>
            <person name="Matsumoto T."/>
            <person name="Yamamoto K."/>
            <person name="Sakata K."/>
            <person name="Baba T."/>
            <person name="Katayose Y."/>
            <person name="Wu J."/>
            <person name="Niimura Y."/>
            <person name="Cheng Z."/>
            <person name="Nagamura Y."/>
            <person name="Antonio B.A."/>
            <person name="Kanamori H."/>
            <person name="Hosokawa S."/>
            <person name="Masukawa M."/>
            <person name="Arikawa K."/>
            <person name="Chiden Y."/>
            <person name="Hayashi M."/>
            <person name="Okamoto M."/>
            <person name="Ando T."/>
            <person name="Aoki H."/>
            <person name="Arita K."/>
            <person name="Hamada M."/>
            <person name="Harada C."/>
            <person name="Hijishita S."/>
            <person name="Honda M."/>
            <person name="Ichikawa Y."/>
            <person name="Idonuma A."/>
            <person name="Iijima M."/>
            <person name="Ikeda M."/>
            <person name="Ikeno M."/>
            <person name="Itoh S."/>
            <person name="Itoh T."/>
            <person name="Itoh Y."/>
            <person name="Itoh Y."/>
            <person name="Iwabuchi A."/>
            <person name="Kamiya K."/>
            <person name="Karasawa W."/>
            <person name="Katagiri S."/>
            <person name="Kikuta A."/>
            <person name="Kobayashi N."/>
            <person name="Kono I."/>
            <person name="Machita K."/>
            <person name="Maehara T."/>
            <person name="Mizuno H."/>
            <person name="Mizubayashi T."/>
            <person name="Mukai Y."/>
            <person name="Nagasaki H."/>
            <person name="Nakashima M."/>
            <person name="Nakama Y."/>
            <person name="Nakamichi Y."/>
            <person name="Nakamura M."/>
            <person name="Namiki N."/>
            <person name="Negishi M."/>
            <person name="Ohta I."/>
            <person name="Ono N."/>
            <person name="Saji S."/>
            <person name="Sakai K."/>
            <person name="Shibata M."/>
            <person name="Shimokawa T."/>
            <person name="Shomura A."/>
            <person name="Song J."/>
            <person name="Takazaki Y."/>
            <person name="Terasawa K."/>
            <person name="Tsuji K."/>
            <person name="Waki K."/>
            <person name="Yamagata H."/>
            <person name="Yamane H."/>
            <person name="Yoshiki S."/>
            <person name="Yoshihara R."/>
            <person name="Yukawa K."/>
            <person name="Zhong H."/>
            <person name="Iwama H."/>
            <person name="Endo T."/>
            <person name="Ito H."/>
            <person name="Hahn J.H."/>
            <person name="Kim H.I."/>
            <person name="Eun M.Y."/>
            <person name="Yano M."/>
            <person name="Jiang J."/>
            <person name="Gojobori T."/>
        </authorList>
    </citation>
    <scope>NUCLEOTIDE SEQUENCE</scope>
</reference>
<reference evidence="3" key="3">
    <citation type="journal article" date="2008" name="Nucleic Acids Res.">
        <title>The rice annotation project database (RAP-DB): 2008 update.</title>
        <authorList>
            <consortium name="The rice annotation project (RAP)"/>
        </authorList>
    </citation>
    <scope>GENOME REANNOTATION</scope>
    <source>
        <strain evidence="3">cv. Nipponbare</strain>
    </source>
</reference>
<protein>
    <submittedName>
        <fullName evidence="1">Uncharacterized protein</fullName>
    </submittedName>
</protein>
<organism evidence="1">
    <name type="scientific">Oryza sativa subsp. japonica</name>
    <name type="common">Rice</name>
    <dbReference type="NCBI Taxonomy" id="39947"/>
    <lineage>
        <taxon>Eukaryota</taxon>
        <taxon>Viridiplantae</taxon>
        <taxon>Streptophyta</taxon>
        <taxon>Embryophyta</taxon>
        <taxon>Tracheophyta</taxon>
        <taxon>Spermatophyta</taxon>
        <taxon>Magnoliopsida</taxon>
        <taxon>Liliopsida</taxon>
        <taxon>Poales</taxon>
        <taxon>Poaceae</taxon>
        <taxon>BOP clade</taxon>
        <taxon>Oryzoideae</taxon>
        <taxon>Oryzeae</taxon>
        <taxon>Oryzinae</taxon>
        <taxon>Oryza</taxon>
        <taxon>Oryza sativa</taxon>
    </lineage>
</organism>
<proteinExistence type="predicted"/>
<name>Q5N862_ORYSJ</name>
<dbReference type="AlphaFoldDB" id="Q5N862"/>
<evidence type="ECO:0000313" key="2">
    <source>
        <dbReference type="EMBL" id="BAD82347.1"/>
    </source>
</evidence>
<dbReference type="EMBL" id="AP003349">
    <property type="protein sequence ID" value="BAD82184.1"/>
    <property type="molecule type" value="Genomic_DNA"/>
</dbReference>
<dbReference type="Proteomes" id="UP000817658">
    <property type="component" value="Chromosome 1"/>
</dbReference>
<reference evidence="3" key="2">
    <citation type="journal article" date="2005" name="Nature">
        <title>The map-based sequence of the rice genome.</title>
        <authorList>
            <consortium name="International rice genome sequencing project (IRGSP)"/>
            <person name="Matsumoto T."/>
            <person name="Wu J."/>
            <person name="Kanamori H."/>
            <person name="Katayose Y."/>
            <person name="Fujisawa M."/>
            <person name="Namiki N."/>
            <person name="Mizuno H."/>
            <person name="Yamamoto K."/>
            <person name="Antonio B.A."/>
            <person name="Baba T."/>
            <person name="Sakata K."/>
            <person name="Nagamura Y."/>
            <person name="Aoki H."/>
            <person name="Arikawa K."/>
            <person name="Arita K."/>
            <person name="Bito T."/>
            <person name="Chiden Y."/>
            <person name="Fujitsuka N."/>
            <person name="Fukunaka R."/>
            <person name="Hamada M."/>
            <person name="Harada C."/>
            <person name="Hayashi A."/>
            <person name="Hijishita S."/>
            <person name="Honda M."/>
            <person name="Hosokawa S."/>
            <person name="Ichikawa Y."/>
            <person name="Idonuma A."/>
            <person name="Iijima M."/>
            <person name="Ikeda M."/>
            <person name="Ikeno M."/>
            <person name="Ito K."/>
            <person name="Ito S."/>
            <person name="Ito T."/>
            <person name="Ito Y."/>
            <person name="Ito Y."/>
            <person name="Iwabuchi A."/>
            <person name="Kamiya K."/>
            <person name="Karasawa W."/>
            <person name="Kurita K."/>
            <person name="Katagiri S."/>
            <person name="Kikuta A."/>
            <person name="Kobayashi H."/>
            <person name="Kobayashi N."/>
            <person name="Machita K."/>
            <person name="Maehara T."/>
            <person name="Masukawa M."/>
            <person name="Mizubayashi T."/>
            <person name="Mukai Y."/>
            <person name="Nagasaki H."/>
            <person name="Nagata Y."/>
            <person name="Naito S."/>
            <person name="Nakashima M."/>
            <person name="Nakama Y."/>
            <person name="Nakamichi Y."/>
            <person name="Nakamura M."/>
            <person name="Meguro A."/>
            <person name="Negishi M."/>
            <person name="Ohta I."/>
            <person name="Ohta T."/>
            <person name="Okamoto M."/>
            <person name="Ono N."/>
            <person name="Saji S."/>
            <person name="Sakaguchi M."/>
            <person name="Sakai K."/>
            <person name="Shibata M."/>
            <person name="Shimokawa T."/>
            <person name="Song J."/>
            <person name="Takazaki Y."/>
            <person name="Terasawa K."/>
            <person name="Tsugane M."/>
            <person name="Tsuji K."/>
            <person name="Ueda S."/>
            <person name="Waki K."/>
            <person name="Yamagata H."/>
            <person name="Yamamoto M."/>
            <person name="Yamamoto S."/>
            <person name="Yamane H."/>
            <person name="Yoshiki S."/>
            <person name="Yoshihara R."/>
            <person name="Yukawa K."/>
            <person name="Zhong H."/>
            <person name="Yano M."/>
            <person name="Yuan Q."/>
            <person name="Ouyang S."/>
            <person name="Liu J."/>
            <person name="Jones K.M."/>
            <person name="Gansberger K."/>
            <person name="Moffat K."/>
            <person name="Hill J."/>
            <person name="Bera J."/>
            <person name="Fadrosh D."/>
            <person name="Jin S."/>
            <person name="Johri S."/>
            <person name="Kim M."/>
            <person name="Overton L."/>
            <person name="Reardon M."/>
            <person name="Tsitrin T."/>
            <person name="Vuong H."/>
            <person name="Weaver B."/>
            <person name="Ciecko A."/>
            <person name="Tallon L."/>
            <person name="Jackson J."/>
            <person name="Pai G."/>
            <person name="Aken S.V."/>
            <person name="Utterback T."/>
            <person name="Reidmuller S."/>
            <person name="Feldblyum T."/>
            <person name="Hsiao J."/>
            <person name="Zismann V."/>
            <person name="Iobst S."/>
            <person name="de Vazeille A.R."/>
            <person name="Buell C.R."/>
            <person name="Ying K."/>
            <person name="Li Y."/>
            <person name="Lu T."/>
            <person name="Huang Y."/>
            <person name="Zhao Q."/>
            <person name="Feng Q."/>
            <person name="Zhang L."/>
            <person name="Zhu J."/>
            <person name="Weng Q."/>
            <person name="Mu J."/>
            <person name="Lu Y."/>
            <person name="Fan D."/>
            <person name="Liu Y."/>
            <person name="Guan J."/>
            <person name="Zhang Y."/>
            <person name="Yu S."/>
            <person name="Liu X."/>
            <person name="Zhang Y."/>
            <person name="Hong G."/>
            <person name="Han B."/>
            <person name="Choisne N."/>
            <person name="Demange N."/>
            <person name="Orjeda G."/>
            <person name="Samain S."/>
            <person name="Cattolico L."/>
            <person name="Pelletier E."/>
            <person name="Couloux A."/>
            <person name="Segurens B."/>
            <person name="Wincker P."/>
            <person name="D'Hont A."/>
            <person name="Scarpelli C."/>
            <person name="Weissenbach J."/>
            <person name="Salanoubat M."/>
            <person name="Quetier F."/>
            <person name="Yu Y."/>
            <person name="Kim H.R."/>
            <person name="Rambo T."/>
            <person name="Currie J."/>
            <person name="Collura K."/>
            <person name="Luo M."/>
            <person name="Yang T."/>
            <person name="Ammiraju J.S.S."/>
            <person name="Engler F."/>
            <person name="Soderlund C."/>
            <person name="Wing R.A."/>
            <person name="Palmer L.E."/>
            <person name="de la Bastide M."/>
            <person name="Spiegel L."/>
            <person name="Nascimento L."/>
            <person name="Zutavern T."/>
            <person name="O'Shaughnessy A."/>
            <person name="Dike S."/>
            <person name="Dedhia N."/>
            <person name="Preston R."/>
            <person name="Balija V."/>
            <person name="McCombie W.R."/>
            <person name="Chow T."/>
            <person name="Chen H."/>
            <person name="Chung M."/>
            <person name="Chen C."/>
            <person name="Shaw J."/>
            <person name="Wu H."/>
            <person name="Hsiao K."/>
            <person name="Chao Y."/>
            <person name="Chu M."/>
            <person name="Cheng C."/>
            <person name="Hour A."/>
            <person name="Lee P."/>
            <person name="Lin S."/>
            <person name="Lin Y."/>
            <person name="Liou J."/>
            <person name="Liu S."/>
            <person name="Hsing Y."/>
            <person name="Raghuvanshi S."/>
            <person name="Mohanty A."/>
            <person name="Bharti A.K."/>
            <person name="Gaur A."/>
            <person name="Gupta V."/>
            <person name="Kumar D."/>
            <person name="Ravi V."/>
            <person name="Vij S."/>
            <person name="Kapur A."/>
            <person name="Khurana P."/>
            <person name="Khurana P."/>
            <person name="Khurana J.P."/>
            <person name="Tyagi A.K."/>
            <person name="Gaikwad K."/>
            <person name="Singh A."/>
            <person name="Dalal V."/>
            <person name="Srivastava S."/>
            <person name="Dixit A."/>
            <person name="Pal A.K."/>
            <person name="Ghazi I.A."/>
            <person name="Yadav M."/>
            <person name="Pandit A."/>
            <person name="Bhargava A."/>
            <person name="Sureshbabu K."/>
            <person name="Batra K."/>
            <person name="Sharma T.R."/>
            <person name="Mohapatra T."/>
            <person name="Singh N.K."/>
            <person name="Messing J."/>
            <person name="Nelson A.B."/>
            <person name="Fuks G."/>
            <person name="Kavchok S."/>
            <person name="Keizer G."/>
            <person name="Linton E."/>
            <person name="Llaca V."/>
            <person name="Song R."/>
            <person name="Tanyolac B."/>
            <person name="Young S."/>
            <person name="Ho-Il K."/>
            <person name="Hahn J.H."/>
            <person name="Sangsakoo G."/>
            <person name="Vanavichit A."/>
            <person name="de Mattos Luiz.A.T."/>
            <person name="Zimmer P.D."/>
            <person name="Malone G."/>
            <person name="Dellagostin O."/>
            <person name="de Oliveira A.C."/>
            <person name="Bevan M."/>
            <person name="Bancroft I."/>
            <person name="Minx P."/>
            <person name="Cordum H."/>
            <person name="Wilson R."/>
            <person name="Cheng Z."/>
            <person name="Jin W."/>
            <person name="Jiang J."/>
            <person name="Leong S.A."/>
            <person name="Iwama H."/>
            <person name="Gojobori T."/>
            <person name="Itoh T."/>
            <person name="Niimura Y."/>
            <person name="Fujii Y."/>
            <person name="Habara T."/>
            <person name="Sakai H."/>
            <person name="Sato Y."/>
            <person name="Wilson G."/>
            <person name="Kumar K."/>
            <person name="McCouch S."/>
            <person name="Juretic N."/>
            <person name="Hoen D."/>
            <person name="Wright S."/>
            <person name="Bruskiewich R."/>
            <person name="Bureau T."/>
            <person name="Miyao A."/>
            <person name="Hirochika H."/>
            <person name="Nishikawa T."/>
            <person name="Kadowaki K."/>
            <person name="Sugiura M."/>
            <person name="Burr B."/>
            <person name="Sasaki T."/>
        </authorList>
    </citation>
    <scope>NUCLEOTIDE SEQUENCE [LARGE SCALE GENOMIC DNA]</scope>
    <source>
        <strain evidence="3">cv. Nipponbare</strain>
    </source>
</reference>
<evidence type="ECO:0000313" key="1">
    <source>
        <dbReference type="EMBL" id="BAD82184.1"/>
    </source>
</evidence>
<dbReference type="Proteomes" id="UP000000763">
    <property type="component" value="Chromosome 1"/>
</dbReference>
<sequence length="175" mass="19296">MYGRRKAVCPIVRHCCRFLCLVRAASSTNNVRTNSTPKHRQFPCKITRHISANSTPRTRADAKPRARATPLPCHHGDFHGVVRARCRDPPRVPSAILSATVRRSVEFPWVDQTDGEPVREQSIAGAGHARTAAAFTPYTTSSEGGRIAYMGIGSPGWFVKSTGDWKSDELIILTD</sequence>
<accession>Q5N8M6</accession>
<gene>
    <name evidence="2" type="ORF">P0506A10.8</name>
    <name evidence="1" type="ORF">P0674H09.25</name>
</gene>
<accession>Q5N862</accession>
<dbReference type="EMBL" id="AP003418">
    <property type="protein sequence ID" value="BAD82347.1"/>
    <property type="molecule type" value="Genomic_DNA"/>
</dbReference>
<evidence type="ECO:0000313" key="3">
    <source>
        <dbReference type="Proteomes" id="UP000000763"/>
    </source>
</evidence>